<dbReference type="Proteomes" id="UP000236928">
    <property type="component" value="Unassembled WGS sequence"/>
</dbReference>
<proteinExistence type="predicted"/>
<keyword evidence="1" id="KW-0732">Signal</keyword>
<evidence type="ECO:0000256" key="1">
    <source>
        <dbReference type="SAM" id="SignalP"/>
    </source>
</evidence>
<dbReference type="AlphaFoldDB" id="A0A2P4YYC1"/>
<comment type="caution">
    <text evidence="2">The sequence shown here is derived from an EMBL/GenBank/DDBJ whole genome shotgun (WGS) entry which is preliminary data.</text>
</comment>
<name>A0A2P4YYC1_9CRYT</name>
<organism evidence="2 3">
    <name type="scientific">Cryptosporidium meleagridis</name>
    <dbReference type="NCBI Taxonomy" id="93969"/>
    <lineage>
        <taxon>Eukaryota</taxon>
        <taxon>Sar</taxon>
        <taxon>Alveolata</taxon>
        <taxon>Apicomplexa</taxon>
        <taxon>Conoidasida</taxon>
        <taxon>Coccidia</taxon>
        <taxon>Eucoccidiorida</taxon>
        <taxon>Eimeriorina</taxon>
        <taxon>Cryptosporidiidae</taxon>
        <taxon>Cryptosporidium</taxon>
    </lineage>
</organism>
<accession>A0A2P4YYC1</accession>
<protein>
    <submittedName>
        <fullName evidence="2">Uncharacterized protein</fullName>
    </submittedName>
</protein>
<evidence type="ECO:0000313" key="3">
    <source>
        <dbReference type="Proteomes" id="UP000236928"/>
    </source>
</evidence>
<reference evidence="2 3" key="1">
    <citation type="submission" date="2014-04" db="EMBL/GenBank/DDBJ databases">
        <title>Comparative Genomics of Cryptosporidium Species.</title>
        <authorList>
            <person name="Silva J.C."/>
            <person name="Su Q."/>
            <person name="Chalmers R."/>
            <person name="Chibucos M.C."/>
            <person name="Elwin K."/>
            <person name="Godinez A."/>
            <person name="Guo F."/>
            <person name="Huynh K."/>
            <person name="Orvis J."/>
            <person name="Ott S."/>
            <person name="Sadzewicz L."/>
            <person name="Sengamalay N."/>
            <person name="Shetty A."/>
            <person name="Sun M."/>
            <person name="Tallon L."/>
            <person name="Xiao L."/>
            <person name="Zhang H."/>
            <person name="Fraser C.M."/>
            <person name="Zhu G."/>
            <person name="Kissinger J."/>
            <person name="Widmer G."/>
        </authorList>
    </citation>
    <scope>NUCLEOTIDE SEQUENCE [LARGE SCALE GENOMIC DNA]</scope>
    <source>
        <strain evidence="2 3">UKMEL1</strain>
    </source>
</reference>
<evidence type="ECO:0000313" key="2">
    <source>
        <dbReference type="EMBL" id="POM82810.1"/>
    </source>
</evidence>
<dbReference type="VEuPathDB" id="CryptoDB:CmeUKMEL1_04255"/>
<dbReference type="OrthoDB" id="343826at2759"/>
<feature type="chain" id="PRO_5015187235" evidence="1">
    <location>
        <begin position="20"/>
        <end position="816"/>
    </location>
</feature>
<feature type="signal peptide" evidence="1">
    <location>
        <begin position="1"/>
        <end position="19"/>
    </location>
</feature>
<keyword evidence="3" id="KW-1185">Reference proteome</keyword>
<dbReference type="EMBL" id="JIBK01000006">
    <property type="protein sequence ID" value="POM82810.1"/>
    <property type="molecule type" value="Genomic_DNA"/>
</dbReference>
<gene>
    <name evidence="2" type="ORF">CmeUKMEL1_04255</name>
</gene>
<sequence length="816" mass="95404">MNFRIVPLVLLYILGFIFCNETSEYFDEKKDKENDLKAKLAGFSLLKEPKFKTDFEDDEQTNDCVKQTNTFSKIEQPVPEKSEVFSIFKKLNTSKPLNKENNQQVGKQHKFLKIVKPTLNLQQRQFKVFSSNNKKTSSIDNQKKYNSKAINSNQNDEAFNFMSSTSNLREDQGIQVTDEPGTLDIRLEILENKDFIEREKNRIANENVFMKEKTTEKIKEQEFSIIEPEENQIEVWDDTQIYKMIEPGEERILKYPFEIGKPRKIAIRSHPELKKYRQSDIDLSKMKSRQLKHDQELEFIETSQEAQHMFETAGSPFRNVRKGVNDPLNDENMAVLDMPLGYTPDGIRDIVEEYFWGDFPIFDYEHDRVNPPDSLAHFFELDSNIKNIRNILPLHHSDILEPELKDLISLNSGPKKDVKVLISERRDLLTVKDRPFSLTRSISKGFKNIFLRRKSKKAKQKFLSDLKNAIIEWSSEYDSEFPMITFSPNKYISPKAIKEALNSNENENINLDLKQRLEFIGEMLKKEDAPLPENSQLFNINLSRQLFPELKFEDIPDIKGVPVEELIILSSSGILPNMGDFEHTLNSIRNELIEAERIKGSFEDPLDSRLLKRHVLIKELPPISANDDELVEWEMKQREKMFREEYDEHDRRKFKLQLLPLDRSLDAPNLKLKSPDRKIGKVEVSDEEVQKLRNYEKSLYPEFIKRTDKLAKEAEIKRIAYAIDKRDQVEADLKRTPTAFKRKILSGSPNFISEDEMNNPKKDSRTKKLLRPHTTAMTHLNKNFREAIIDSSKFNYGSNSGFGGNVNDYIEEDYLQ</sequence>